<dbReference type="AlphaFoldDB" id="A0A5M3N205"/>
<name>A0A5M3N205_CONPW</name>
<sequence>MLYCPEFAAAIQVPEEPQSFIITSGHPLFILIHITLPILATSSLTNEKALSCQPHQTTPFDYHSVPIAGSAHHLDKATLQLYWEYGFCSLQIEFHGAKIFTLLWLAVWWYNFVHAGKAKGRWVSTWDWATTNILSQLFSSNFAHIPPAIKRFFRTTGWGLHVGGIQVADLADLFSNRLKRGCSQLATLLMHSPREVISFSTINGFHCFTEKLGVPLQACIKVFNHSLQDNSFLCGVVMLNTIEQAPLQMYVRGCQTPRSLNMSSMGCSLPNIILNRHRGAPSLLVAPAFALSSLASPAPAPAPLFFVSPVPASTPAASLASTPFHINNINDIPNFTNIAMDIDVSINLDDDDDMPSLMTHSNLSDSDSGSDYDNDDHPCSIKPLVSHEIFISLLQTQLNMFFPALTYTQAEAD</sequence>
<comment type="caution">
    <text evidence="1">The sequence shown here is derived from an EMBL/GenBank/DDBJ whole genome shotgun (WGS) entry which is preliminary data.</text>
</comment>
<evidence type="ECO:0000313" key="1">
    <source>
        <dbReference type="EMBL" id="EIW85307.1"/>
    </source>
</evidence>
<evidence type="ECO:0000313" key="2">
    <source>
        <dbReference type="Proteomes" id="UP000053558"/>
    </source>
</evidence>
<dbReference type="GeneID" id="19208781"/>
<dbReference type="RefSeq" id="XP_007764174.1">
    <property type="nucleotide sequence ID" value="XM_007765984.1"/>
</dbReference>
<gene>
    <name evidence="1" type="ORF">CONPUDRAFT_70146</name>
</gene>
<proteinExistence type="predicted"/>
<keyword evidence="2" id="KW-1185">Reference proteome</keyword>
<dbReference type="EMBL" id="JH711574">
    <property type="protein sequence ID" value="EIW85307.1"/>
    <property type="molecule type" value="Genomic_DNA"/>
</dbReference>
<organism evidence="1 2">
    <name type="scientific">Coniophora puteana (strain RWD-64-598)</name>
    <name type="common">Brown rot fungus</name>
    <dbReference type="NCBI Taxonomy" id="741705"/>
    <lineage>
        <taxon>Eukaryota</taxon>
        <taxon>Fungi</taxon>
        <taxon>Dikarya</taxon>
        <taxon>Basidiomycota</taxon>
        <taxon>Agaricomycotina</taxon>
        <taxon>Agaricomycetes</taxon>
        <taxon>Agaricomycetidae</taxon>
        <taxon>Boletales</taxon>
        <taxon>Coniophorineae</taxon>
        <taxon>Coniophoraceae</taxon>
        <taxon>Coniophora</taxon>
    </lineage>
</organism>
<reference evidence="2" key="1">
    <citation type="journal article" date="2012" name="Science">
        <title>The Paleozoic origin of enzymatic lignin decomposition reconstructed from 31 fungal genomes.</title>
        <authorList>
            <person name="Floudas D."/>
            <person name="Binder M."/>
            <person name="Riley R."/>
            <person name="Barry K."/>
            <person name="Blanchette R.A."/>
            <person name="Henrissat B."/>
            <person name="Martinez A.T."/>
            <person name="Otillar R."/>
            <person name="Spatafora J.W."/>
            <person name="Yadav J.S."/>
            <person name="Aerts A."/>
            <person name="Benoit I."/>
            <person name="Boyd A."/>
            <person name="Carlson A."/>
            <person name="Copeland A."/>
            <person name="Coutinho P.M."/>
            <person name="de Vries R.P."/>
            <person name="Ferreira P."/>
            <person name="Findley K."/>
            <person name="Foster B."/>
            <person name="Gaskell J."/>
            <person name="Glotzer D."/>
            <person name="Gorecki P."/>
            <person name="Heitman J."/>
            <person name="Hesse C."/>
            <person name="Hori C."/>
            <person name="Igarashi K."/>
            <person name="Jurgens J.A."/>
            <person name="Kallen N."/>
            <person name="Kersten P."/>
            <person name="Kohler A."/>
            <person name="Kuees U."/>
            <person name="Kumar T.K.A."/>
            <person name="Kuo A."/>
            <person name="LaButti K."/>
            <person name="Larrondo L.F."/>
            <person name="Lindquist E."/>
            <person name="Ling A."/>
            <person name="Lombard V."/>
            <person name="Lucas S."/>
            <person name="Lundell T."/>
            <person name="Martin R."/>
            <person name="McLaughlin D.J."/>
            <person name="Morgenstern I."/>
            <person name="Morin E."/>
            <person name="Murat C."/>
            <person name="Nagy L.G."/>
            <person name="Nolan M."/>
            <person name="Ohm R.A."/>
            <person name="Patyshakuliyeva A."/>
            <person name="Rokas A."/>
            <person name="Ruiz-Duenas F.J."/>
            <person name="Sabat G."/>
            <person name="Salamov A."/>
            <person name="Samejima M."/>
            <person name="Schmutz J."/>
            <person name="Slot J.C."/>
            <person name="St John F."/>
            <person name="Stenlid J."/>
            <person name="Sun H."/>
            <person name="Sun S."/>
            <person name="Syed K."/>
            <person name="Tsang A."/>
            <person name="Wiebenga A."/>
            <person name="Young D."/>
            <person name="Pisabarro A."/>
            <person name="Eastwood D.C."/>
            <person name="Martin F."/>
            <person name="Cullen D."/>
            <person name="Grigoriev I.V."/>
            <person name="Hibbett D.S."/>
        </authorList>
    </citation>
    <scope>NUCLEOTIDE SEQUENCE [LARGE SCALE GENOMIC DNA]</scope>
    <source>
        <strain evidence="2">RWD-64-598 SS2</strain>
    </source>
</reference>
<dbReference type="KEGG" id="cput:CONPUDRAFT_70146"/>
<accession>A0A5M3N205</accession>
<dbReference type="Proteomes" id="UP000053558">
    <property type="component" value="Unassembled WGS sequence"/>
</dbReference>
<protein>
    <submittedName>
        <fullName evidence="1">Uncharacterized protein</fullName>
    </submittedName>
</protein>